<feature type="domain" description="Tyrosine specific protein phosphatases" evidence="4">
    <location>
        <begin position="113"/>
        <end position="161"/>
    </location>
</feature>
<evidence type="ECO:0000256" key="2">
    <source>
        <dbReference type="SAM" id="MobiDB-lite"/>
    </source>
</evidence>
<sequence>MSTRFRTYLLLSLFTLAWTALGRGEEPAAQQRPQNWAQRVQIDGVPNLHKVSDSLYRSAQPSKEGMKNLKATGIKTVVNLRSFHSDRDEIEGLGLGYEHIYMKAWHPEEKEVIRFLQIVGDECRQPVILHCQYGADRTGTMCAIYRIAVQGWTKEQAINEMVNGGYGFSPAWQNLIHYIRDLDVELIQKAAANAPVVSPDGRDSALPVPNVVPKPDVRGN</sequence>
<accession>A0A1I3BKM8</accession>
<keyword evidence="6" id="KW-1185">Reference proteome</keyword>
<dbReference type="GO" id="GO:0016791">
    <property type="term" value="F:phosphatase activity"/>
    <property type="evidence" value="ECO:0007669"/>
    <property type="project" value="TreeGrafter"/>
</dbReference>
<evidence type="ECO:0000313" key="5">
    <source>
        <dbReference type="EMBL" id="SFH62832.1"/>
    </source>
</evidence>
<dbReference type="PROSITE" id="PS50056">
    <property type="entry name" value="TYR_PHOSPHATASE_2"/>
    <property type="match status" value="1"/>
</dbReference>
<gene>
    <name evidence="5" type="ORF">SAMN05421753_101507</name>
</gene>
<feature type="signal peptide" evidence="3">
    <location>
        <begin position="1"/>
        <end position="22"/>
    </location>
</feature>
<evidence type="ECO:0000256" key="3">
    <source>
        <dbReference type="SAM" id="SignalP"/>
    </source>
</evidence>
<evidence type="ECO:0000259" key="4">
    <source>
        <dbReference type="PROSITE" id="PS50056"/>
    </source>
</evidence>
<dbReference type="EMBL" id="FOQD01000001">
    <property type="protein sequence ID" value="SFH62832.1"/>
    <property type="molecule type" value="Genomic_DNA"/>
</dbReference>
<dbReference type="RefSeq" id="WP_092047615.1">
    <property type="nucleotide sequence ID" value="NZ_FOQD01000001.1"/>
</dbReference>
<dbReference type="PANTHER" id="PTHR31126:SF72">
    <property type="entry name" value="DUAL SPECIFICITY PROTEIN PHOSPHATASE TPBA"/>
    <property type="match status" value="1"/>
</dbReference>
<dbReference type="InterPro" id="IPR055214">
    <property type="entry name" value="PTP-NADK"/>
</dbReference>
<dbReference type="STRING" id="1576369.SAMN05421753_101507"/>
<reference evidence="6" key="1">
    <citation type="submission" date="2016-10" db="EMBL/GenBank/DDBJ databases">
        <authorList>
            <person name="Varghese N."/>
            <person name="Submissions S."/>
        </authorList>
    </citation>
    <scope>NUCLEOTIDE SEQUENCE [LARGE SCALE GENOMIC DNA]</scope>
    <source>
        <strain evidence="6">DSM 26348</strain>
    </source>
</reference>
<name>A0A1I3BKM8_9PLAN</name>
<dbReference type="SUPFAM" id="SSF52799">
    <property type="entry name" value="(Phosphotyrosine protein) phosphatases II"/>
    <property type="match status" value="1"/>
</dbReference>
<dbReference type="InterPro" id="IPR000387">
    <property type="entry name" value="Tyr_Pase_dom"/>
</dbReference>
<feature type="chain" id="PRO_5011721906" evidence="3">
    <location>
        <begin position="23"/>
        <end position="220"/>
    </location>
</feature>
<dbReference type="Pfam" id="PF22741">
    <property type="entry name" value="PTP-NADK"/>
    <property type="match status" value="1"/>
</dbReference>
<dbReference type="OrthoDB" id="9814896at2"/>
<dbReference type="Proteomes" id="UP000199518">
    <property type="component" value="Unassembled WGS sequence"/>
</dbReference>
<dbReference type="Gene3D" id="3.90.190.10">
    <property type="entry name" value="Protein tyrosine phosphatase superfamily"/>
    <property type="match status" value="1"/>
</dbReference>
<evidence type="ECO:0000313" key="6">
    <source>
        <dbReference type="Proteomes" id="UP000199518"/>
    </source>
</evidence>
<comment type="similarity">
    <text evidence="1">Belongs to the protein-tyrosine phosphatase family.</text>
</comment>
<dbReference type="AlphaFoldDB" id="A0A1I3BKM8"/>
<feature type="region of interest" description="Disordered" evidence="2">
    <location>
        <begin position="197"/>
        <end position="220"/>
    </location>
</feature>
<organism evidence="5 6">
    <name type="scientific">Planctomicrobium piriforme</name>
    <dbReference type="NCBI Taxonomy" id="1576369"/>
    <lineage>
        <taxon>Bacteria</taxon>
        <taxon>Pseudomonadati</taxon>
        <taxon>Planctomycetota</taxon>
        <taxon>Planctomycetia</taxon>
        <taxon>Planctomycetales</taxon>
        <taxon>Planctomycetaceae</taxon>
        <taxon>Planctomicrobium</taxon>
    </lineage>
</organism>
<evidence type="ECO:0000256" key="1">
    <source>
        <dbReference type="ARBA" id="ARBA00009580"/>
    </source>
</evidence>
<protein>
    <submittedName>
        <fullName evidence="5">Tyrosine phosphatase family protein</fullName>
    </submittedName>
</protein>
<keyword evidence="3" id="KW-0732">Signal</keyword>
<proteinExistence type="inferred from homology"/>
<dbReference type="InterPro" id="IPR016130">
    <property type="entry name" value="Tyr_Pase_AS"/>
</dbReference>
<dbReference type="PANTHER" id="PTHR31126">
    <property type="entry name" value="TYROSINE-PROTEIN PHOSPHATASE"/>
    <property type="match status" value="1"/>
</dbReference>
<dbReference type="PROSITE" id="PS00383">
    <property type="entry name" value="TYR_PHOSPHATASE_1"/>
    <property type="match status" value="1"/>
</dbReference>
<dbReference type="InterPro" id="IPR029021">
    <property type="entry name" value="Prot-tyrosine_phosphatase-like"/>
</dbReference>